<sequence length="65" mass="6788">MFVTTTTHLNLQGDARAALGYCQSVLGGRIAAVTYKDMGGVHDENSPDPACAAARSTSVPRPDHS</sequence>
<protein>
    <submittedName>
        <fullName evidence="2">Uncharacterized protein</fullName>
    </submittedName>
</protein>
<evidence type="ECO:0000313" key="2">
    <source>
        <dbReference type="EMBL" id="MBP2706452.1"/>
    </source>
</evidence>
<dbReference type="RefSeq" id="WP_210157734.1">
    <property type="nucleotide sequence ID" value="NZ_JAFCNB010000012.1"/>
</dbReference>
<name>A0A941AKT6_9ACTN</name>
<dbReference type="AlphaFoldDB" id="A0A941AKT6"/>
<feature type="region of interest" description="Disordered" evidence="1">
    <location>
        <begin position="41"/>
        <end position="65"/>
    </location>
</feature>
<organism evidence="2 3">
    <name type="scientific">Microbispora oryzae</name>
    <dbReference type="NCBI Taxonomy" id="2806554"/>
    <lineage>
        <taxon>Bacteria</taxon>
        <taxon>Bacillati</taxon>
        <taxon>Actinomycetota</taxon>
        <taxon>Actinomycetes</taxon>
        <taxon>Streptosporangiales</taxon>
        <taxon>Streptosporangiaceae</taxon>
        <taxon>Microbispora</taxon>
    </lineage>
</organism>
<keyword evidence="3" id="KW-1185">Reference proteome</keyword>
<dbReference type="EMBL" id="JAFCNB010000012">
    <property type="protein sequence ID" value="MBP2706452.1"/>
    <property type="molecule type" value="Genomic_DNA"/>
</dbReference>
<evidence type="ECO:0000256" key="1">
    <source>
        <dbReference type="SAM" id="MobiDB-lite"/>
    </source>
</evidence>
<reference evidence="2" key="1">
    <citation type="submission" date="2021-02" db="EMBL/GenBank/DDBJ databases">
        <title>Draft genome sequence of Microbispora sp. RL4-1S isolated from rice leaves in Thailand.</title>
        <authorList>
            <person name="Muangham S."/>
            <person name="Duangmal K."/>
        </authorList>
    </citation>
    <scope>NUCLEOTIDE SEQUENCE</scope>
    <source>
        <strain evidence="2">RL4-1S</strain>
    </source>
</reference>
<proteinExistence type="predicted"/>
<evidence type="ECO:0000313" key="3">
    <source>
        <dbReference type="Proteomes" id="UP000674234"/>
    </source>
</evidence>
<gene>
    <name evidence="2" type="ORF">JOL79_21820</name>
</gene>
<dbReference type="Proteomes" id="UP000674234">
    <property type="component" value="Unassembled WGS sequence"/>
</dbReference>
<comment type="caution">
    <text evidence="2">The sequence shown here is derived from an EMBL/GenBank/DDBJ whole genome shotgun (WGS) entry which is preliminary data.</text>
</comment>
<accession>A0A941AKT6</accession>